<evidence type="ECO:0000256" key="7">
    <source>
        <dbReference type="ARBA" id="ARBA00022843"/>
    </source>
</evidence>
<evidence type="ECO:0000256" key="9">
    <source>
        <dbReference type="ARBA" id="ARBA00023054"/>
    </source>
</evidence>
<evidence type="ECO:0000313" key="16">
    <source>
        <dbReference type="Proteomes" id="UP001174934"/>
    </source>
</evidence>
<keyword evidence="4" id="KW-0963">Cytoplasm</keyword>
<feature type="region of interest" description="Disordered" evidence="14">
    <location>
        <begin position="528"/>
        <end position="577"/>
    </location>
</feature>
<dbReference type="GO" id="GO:0001725">
    <property type="term" value="C:stress fiber"/>
    <property type="evidence" value="ECO:0007669"/>
    <property type="project" value="UniProtKB-SubCell"/>
</dbReference>
<feature type="region of interest" description="Disordered" evidence="14">
    <location>
        <begin position="168"/>
        <end position="218"/>
    </location>
</feature>
<dbReference type="EMBL" id="JAULSR010000002">
    <property type="protein sequence ID" value="KAK0631061.1"/>
    <property type="molecule type" value="Genomic_DNA"/>
</dbReference>
<gene>
    <name evidence="15" type="ORF">B0T17DRAFT_616631</name>
</gene>
<dbReference type="AlphaFoldDB" id="A0AA39XCB9"/>
<evidence type="ECO:0000256" key="12">
    <source>
        <dbReference type="ARBA" id="ARBA00034864"/>
    </source>
</evidence>
<evidence type="ECO:0000256" key="14">
    <source>
        <dbReference type="SAM" id="MobiDB-lite"/>
    </source>
</evidence>
<dbReference type="Proteomes" id="UP001174934">
    <property type="component" value="Unassembled WGS sequence"/>
</dbReference>
<evidence type="ECO:0000256" key="5">
    <source>
        <dbReference type="ARBA" id="ARBA00022499"/>
    </source>
</evidence>
<evidence type="ECO:0000256" key="13">
    <source>
        <dbReference type="ARBA" id="ARBA00093507"/>
    </source>
</evidence>
<evidence type="ECO:0000313" key="15">
    <source>
        <dbReference type="EMBL" id="KAK0631061.1"/>
    </source>
</evidence>
<keyword evidence="5" id="KW-1017">Isopeptide bond</keyword>
<dbReference type="InterPro" id="IPR008603">
    <property type="entry name" value="DCTN4"/>
</dbReference>
<evidence type="ECO:0000256" key="3">
    <source>
        <dbReference type="ARBA" id="ARBA00004657"/>
    </source>
</evidence>
<proteinExistence type="inferred from homology"/>
<name>A0AA39XCB9_9PEZI</name>
<evidence type="ECO:0000256" key="2">
    <source>
        <dbReference type="ARBA" id="ARBA00004529"/>
    </source>
</evidence>
<feature type="compositionally biased region" description="Polar residues" evidence="14">
    <location>
        <begin position="195"/>
        <end position="218"/>
    </location>
</feature>
<keyword evidence="7" id="KW-0832">Ubl conjugation</keyword>
<dbReference type="Pfam" id="PF05502">
    <property type="entry name" value="Dynactin_p62"/>
    <property type="match status" value="1"/>
</dbReference>
<evidence type="ECO:0000256" key="8">
    <source>
        <dbReference type="ARBA" id="ARBA00022990"/>
    </source>
</evidence>
<comment type="caution">
    <text evidence="15">The sequence shown here is derived from an EMBL/GenBank/DDBJ whole genome shotgun (WGS) entry which is preliminary data.</text>
</comment>
<evidence type="ECO:0000256" key="1">
    <source>
        <dbReference type="ARBA" id="ARBA00004300"/>
    </source>
</evidence>
<keyword evidence="9" id="KW-0175">Coiled coil</keyword>
<feature type="region of interest" description="Disordered" evidence="14">
    <location>
        <begin position="466"/>
        <end position="497"/>
    </location>
</feature>
<evidence type="ECO:0000256" key="6">
    <source>
        <dbReference type="ARBA" id="ARBA00022553"/>
    </source>
</evidence>
<feature type="compositionally biased region" description="Basic and acidic residues" evidence="14">
    <location>
        <begin position="534"/>
        <end position="544"/>
    </location>
</feature>
<keyword evidence="6" id="KW-0597">Phosphoprotein</keyword>
<dbReference type="GO" id="GO:0005869">
    <property type="term" value="C:dynactin complex"/>
    <property type="evidence" value="ECO:0007669"/>
    <property type="project" value="InterPro"/>
</dbReference>
<feature type="compositionally biased region" description="Acidic residues" evidence="14">
    <location>
        <begin position="545"/>
        <end position="560"/>
    </location>
</feature>
<keyword evidence="16" id="KW-1185">Reference proteome</keyword>
<comment type="subcellular location">
    <subcellularLocation>
        <location evidence="1">Cytoplasm</location>
        <location evidence="1">Cytoskeleton</location>
        <location evidence="1">Microtubule organizing center</location>
        <location evidence="1">Centrosome</location>
    </subcellularLocation>
    <subcellularLocation>
        <location evidence="2">Cytoplasm</location>
        <location evidence="2">Cytoskeleton</location>
        <location evidence="2">Stress fiber</location>
    </subcellularLocation>
    <subcellularLocation>
        <location evidence="3">Cytoplasm</location>
        <location evidence="3">Myofibril</location>
    </subcellularLocation>
</comment>
<reference evidence="15" key="1">
    <citation type="submission" date="2023-06" db="EMBL/GenBank/DDBJ databases">
        <title>Genome-scale phylogeny and comparative genomics of the fungal order Sordariales.</title>
        <authorList>
            <consortium name="Lawrence Berkeley National Laboratory"/>
            <person name="Hensen N."/>
            <person name="Bonometti L."/>
            <person name="Westerberg I."/>
            <person name="Brannstrom I.O."/>
            <person name="Guillou S."/>
            <person name="Cros-Aarteil S."/>
            <person name="Calhoun S."/>
            <person name="Haridas S."/>
            <person name="Kuo A."/>
            <person name="Mondo S."/>
            <person name="Pangilinan J."/>
            <person name="Riley R."/>
            <person name="LaButti K."/>
            <person name="Andreopoulos B."/>
            <person name="Lipzen A."/>
            <person name="Chen C."/>
            <person name="Yanf M."/>
            <person name="Daum C."/>
            <person name="Ng V."/>
            <person name="Clum A."/>
            <person name="Steindorff A."/>
            <person name="Ohm R."/>
            <person name="Martin F."/>
            <person name="Silar P."/>
            <person name="Natvig D."/>
            <person name="Lalanne C."/>
            <person name="Gautier V."/>
            <person name="Ament-velasquez S.L."/>
            <person name="Kruys A."/>
            <person name="Hutchinson M.I."/>
            <person name="Powell A.J."/>
            <person name="Barry K."/>
            <person name="Miller A.N."/>
            <person name="Grigoriev I.V."/>
            <person name="Debuchy R."/>
            <person name="Gladieux P."/>
            <person name="Thoren M.H."/>
            <person name="Johannesson H."/>
        </authorList>
    </citation>
    <scope>NUCLEOTIDE SEQUENCE</scope>
    <source>
        <strain evidence="15">SMH3391-2</strain>
    </source>
</reference>
<accession>A0AA39XCB9</accession>
<protein>
    <recommendedName>
        <fullName evidence="12">Dynactin subunit 4</fullName>
    </recommendedName>
</protein>
<evidence type="ECO:0000256" key="4">
    <source>
        <dbReference type="ARBA" id="ARBA00022490"/>
    </source>
</evidence>
<comment type="subunit">
    <text evidence="13">Subunit of dynactin, a multiprotein complex part of a tripartite complex with dynein and a adapter, such as BICDL1, BICD2 or HOOK3. The dynactin complex is built around ACTR1A/ACTB filament and consists of an actin-related filament composed of a shoulder domain, a pointed end and a barbed end. Its length is defined by its flexible shoulder domain. The soulder is composed of 2 DCTN1 subunits, 4 DCTN2 and 2 DCTN3. The 4 DCNT2 (via N-terminus) bind the ACTR1A filament and act as molecular rulers to determine the length. The pointed end is important for binding dynein-dynactin cargo adapters. Consists of 4 subunits: ACTR10, DCNT4, DCTN5 and DCTN6. The barbed end is composed of a CAPZA1:CAPZB heterodimers, which binds ACTR1A/ACTB filament and dynactin and stabilizes dynactin. Interacts with ATP7B, but not ATP7A, in a copper-dependent manner. Interacts with ANK2; this interaction is required for localization at costameres. Interacts with N4BP2L1.</text>
</comment>
<keyword evidence="10" id="KW-0206">Cytoskeleton</keyword>
<evidence type="ECO:0000256" key="11">
    <source>
        <dbReference type="ARBA" id="ARBA00034776"/>
    </source>
</evidence>
<comment type="similarity">
    <text evidence="11">Belongs to the dynactin subunit 4 family.</text>
</comment>
<dbReference type="PANTHER" id="PTHR13034">
    <property type="entry name" value="DYNACTIN P62 SUBUNIT"/>
    <property type="match status" value="1"/>
</dbReference>
<sequence length="635" mass="70108">MAPLSPYTYIQCPCSDPGNLSSATRSSNPSSPADEDCFDPRAPRSNYSLYPLEYLLFCDDCHQIRCPRCVAEEIVAYYCPSCLFEVPSSNLKSEGNRCTRSCFQCPVCIGPLSVSSLETQPESNLLSAPDNAPAPHTGPYILSCSYCNWSSTEIGITFDKPNNIHAQLAKQRNGGTTRLTAKERKDRRKDMAQSGLRSQSPTPASPAATSGTGQTQEPLDLETQFTNLKTFYQRQLAESNSSHGSSMDLSSLGDLGFASPNSLSRIMSIYTGGGLHDKKAKARAGVMREALSPDEGLQLSDLDESPAIAHLHTHGHAGTITTEQRLAQPPNLGEPHLHGATRFESTLRPIPYLLRTKRSKRCPICRHIISKPEAKVQTTRFRIRLVAGSYIPSITIKPLNNPAALPETLEPLKPVQYVLTFKNPIFDPVKITLASPSKTPGRFGSKVTVLCPQFEIDANTDVWDEALKDGGDASGTSRKRQQQQQQQRRGDDGGQQAEAGKIWERGRNWVSIVVEVVPASLRLDRLATTTTGKGQDERETKEVRDDDDEEEEEEEEEEEQEDRKGKKAIVDTSPLKEDEDVLEIPMFVRIEWEADSVGDDMLGGGSSAPARDKDVKEKRELAYWCVLGLGRVRQD</sequence>
<feature type="compositionally biased region" description="Basic and acidic residues" evidence="14">
    <location>
        <begin position="180"/>
        <end position="191"/>
    </location>
</feature>
<organism evidence="15 16">
    <name type="scientific">Bombardia bombarda</name>
    <dbReference type="NCBI Taxonomy" id="252184"/>
    <lineage>
        <taxon>Eukaryota</taxon>
        <taxon>Fungi</taxon>
        <taxon>Dikarya</taxon>
        <taxon>Ascomycota</taxon>
        <taxon>Pezizomycotina</taxon>
        <taxon>Sordariomycetes</taxon>
        <taxon>Sordariomycetidae</taxon>
        <taxon>Sordariales</taxon>
        <taxon>Lasiosphaeriaceae</taxon>
        <taxon>Bombardia</taxon>
    </lineage>
</organism>
<dbReference type="PANTHER" id="PTHR13034:SF2">
    <property type="entry name" value="DYNACTIN SUBUNIT 4"/>
    <property type="match status" value="1"/>
</dbReference>
<keyword evidence="8" id="KW-0007">Acetylation</keyword>
<evidence type="ECO:0000256" key="10">
    <source>
        <dbReference type="ARBA" id="ARBA00023212"/>
    </source>
</evidence>